<comment type="caution">
    <text evidence="4">The sequence shown here is derived from an EMBL/GenBank/DDBJ whole genome shotgun (WGS) entry which is preliminary data.</text>
</comment>
<dbReference type="InterPro" id="IPR051829">
    <property type="entry name" value="Multiheme_Cytochr_ET"/>
</dbReference>
<keyword evidence="1 2" id="KW-0732">Signal</keyword>
<sequence length="468" mass="52159">MKYPRSIATIAFSALLGMATFNVTAENPHKEAIEGPFTSGSQVTEQCIACHEDHAKDFMKSSHWTWELEQELPGRTVKRGKKNAINNFCTSISGNEPRCTSCHAGYGWKDDSFDFTDMTKVDCLVCHDTTGTYIKDPAGAGEALAKVNLERVAQNVGSPVRDNCGTCHFYGGGGDAVKHGDLDSSMAYPDKATDVHMDTDGNDFQCQTCHTTEQHQITGNAMGVSPGGMSDIGCENCHDAAPHENKRLNTHTASVACQTCHIPFFARNEPTKMSWDWSTAGSDQAETVDEYGKHTFMKKKGSFEWKKMVEPEYAWYNGKADAYMVGDKMDPNKVTKLTYPLGDIADNKAKIYPFKVHRGKQIYDKKQQIFVTAKVYGKGGYWKEFDWDKAAKLGMEANQALTEKGIKYSGEHGFAETEMWWRINHMVSPKDQALNCNDCHNKGTRLNWQALGYEGDPMKNKKGVKHAK</sequence>
<dbReference type="InterPro" id="IPR023155">
    <property type="entry name" value="Cyt_c-552/4"/>
</dbReference>
<feature type="domain" description="Cytochrome c-552/4" evidence="3">
    <location>
        <begin position="46"/>
        <end position="127"/>
    </location>
</feature>
<proteinExistence type="predicted"/>
<protein>
    <submittedName>
        <fullName evidence="4">Cytochrome C</fullName>
    </submittedName>
</protein>
<dbReference type="GO" id="GO:0016491">
    <property type="term" value="F:oxidoreductase activity"/>
    <property type="evidence" value="ECO:0007669"/>
    <property type="project" value="TreeGrafter"/>
</dbReference>
<dbReference type="EMBL" id="MCBT01000025">
    <property type="protein sequence ID" value="OEG74105.1"/>
    <property type="molecule type" value="Genomic_DNA"/>
</dbReference>
<dbReference type="InterPro" id="IPR024673">
    <property type="entry name" value="Octahem_Cyt_c"/>
</dbReference>
<dbReference type="SUPFAM" id="SSF48695">
    <property type="entry name" value="Multiheme cytochromes"/>
    <property type="match status" value="1"/>
</dbReference>
<dbReference type="Pfam" id="PF13435">
    <property type="entry name" value="Cytochrome_C554"/>
    <property type="match status" value="2"/>
</dbReference>
<evidence type="ECO:0000313" key="4">
    <source>
        <dbReference type="EMBL" id="OEG74105.1"/>
    </source>
</evidence>
<feature type="domain" description="Cytochrome c-552/4" evidence="3">
    <location>
        <begin position="190"/>
        <end position="238"/>
    </location>
</feature>
<dbReference type="PANTHER" id="PTHR35038">
    <property type="entry name" value="DISSIMILATORY SULFITE REDUCTASE SIRA"/>
    <property type="match status" value="1"/>
</dbReference>
<feature type="signal peptide" evidence="2">
    <location>
        <begin position="1"/>
        <end position="25"/>
    </location>
</feature>
<dbReference type="Pfam" id="PF11783">
    <property type="entry name" value="Cytochrome_cB"/>
    <property type="match status" value="1"/>
</dbReference>
<organism evidence="4 5">
    <name type="scientific">Shewanella colwelliana</name>
    <name type="common">Alteromonas colwelliana</name>
    <dbReference type="NCBI Taxonomy" id="23"/>
    <lineage>
        <taxon>Bacteria</taxon>
        <taxon>Pseudomonadati</taxon>
        <taxon>Pseudomonadota</taxon>
        <taxon>Gammaproteobacteria</taxon>
        <taxon>Alteromonadales</taxon>
        <taxon>Shewanellaceae</taxon>
        <taxon>Shewanella</taxon>
    </lineage>
</organism>
<dbReference type="Gene3D" id="1.10.1130.10">
    <property type="entry name" value="Flavocytochrome C3, Chain A"/>
    <property type="match status" value="1"/>
</dbReference>
<dbReference type="Gene3D" id="3.90.10.10">
    <property type="entry name" value="Cytochrome C3"/>
    <property type="match status" value="1"/>
</dbReference>
<evidence type="ECO:0000256" key="2">
    <source>
        <dbReference type="SAM" id="SignalP"/>
    </source>
</evidence>
<gene>
    <name evidence="4" type="ORF">BEL05_20370</name>
</gene>
<accession>A0A1E5IU92</accession>
<reference evidence="4 5" key="1">
    <citation type="submission" date="2016-07" db="EMBL/GenBank/DDBJ databases">
        <title>Whole-genome of two Shewanella species isolated from a digestive organ of sea cucumber Apostichopus japonicus Selenka 1867.</title>
        <authorList>
            <person name="Hong H.-H."/>
            <person name="Choi H."/>
            <person name="Cheon S."/>
            <person name="Oh J.-S."/>
            <person name="Lee H.-G."/>
            <person name="Park C."/>
        </authorList>
    </citation>
    <scope>NUCLEOTIDE SEQUENCE [LARGE SCALE GENOMIC DNA]</scope>
    <source>
        <strain evidence="4 5">CSB03KR</strain>
    </source>
</reference>
<dbReference type="Proteomes" id="UP000095230">
    <property type="component" value="Unassembled WGS sequence"/>
</dbReference>
<evidence type="ECO:0000259" key="3">
    <source>
        <dbReference type="Pfam" id="PF13435"/>
    </source>
</evidence>
<evidence type="ECO:0000256" key="1">
    <source>
        <dbReference type="ARBA" id="ARBA00022729"/>
    </source>
</evidence>
<dbReference type="STRING" id="23.BEL05_20370"/>
<dbReference type="InterPro" id="IPR036280">
    <property type="entry name" value="Multihaem_cyt_sf"/>
</dbReference>
<evidence type="ECO:0000313" key="5">
    <source>
        <dbReference type="Proteomes" id="UP000095230"/>
    </source>
</evidence>
<dbReference type="PANTHER" id="PTHR35038:SF5">
    <property type="entry name" value="CYTOCHROME C-TYPE PROTEIN NRFB"/>
    <property type="match status" value="1"/>
</dbReference>
<feature type="chain" id="PRO_5009179146" evidence="2">
    <location>
        <begin position="26"/>
        <end position="468"/>
    </location>
</feature>
<dbReference type="PIRSF" id="PIRSF039014">
    <property type="entry name" value="OTR_cyc"/>
    <property type="match status" value="1"/>
</dbReference>
<dbReference type="AlphaFoldDB" id="A0A1E5IU92"/>
<dbReference type="NCBIfam" id="TIGR04315">
    <property type="entry name" value="octaheme_Shew"/>
    <property type="match status" value="1"/>
</dbReference>
<name>A0A1E5IU92_SHECO</name>